<keyword evidence="5 7" id="KW-0689">Ribosomal protein</keyword>
<dbReference type="Gene3D" id="2.30.30.30">
    <property type="match status" value="1"/>
</dbReference>
<accession>A0A0K2RWE9</accession>
<geneLocation type="chloroplast" evidence="9"/>
<dbReference type="GO" id="GO:0009507">
    <property type="term" value="C:chloroplast"/>
    <property type="evidence" value="ECO:0007669"/>
    <property type="project" value="UniProtKB-SubCell"/>
</dbReference>
<evidence type="ECO:0000313" key="9">
    <source>
        <dbReference type="EMBL" id="BAS19115.1"/>
    </source>
</evidence>
<evidence type="ECO:0000259" key="8">
    <source>
        <dbReference type="Pfam" id="PF17136"/>
    </source>
</evidence>
<evidence type="ECO:0000256" key="5">
    <source>
        <dbReference type="ARBA" id="ARBA00022980"/>
    </source>
</evidence>
<dbReference type="GO" id="GO:0003735">
    <property type="term" value="F:structural constituent of ribosome"/>
    <property type="evidence" value="ECO:0007669"/>
    <property type="project" value="InterPro"/>
</dbReference>
<evidence type="ECO:0000256" key="6">
    <source>
        <dbReference type="ARBA" id="ARBA00023274"/>
    </source>
</evidence>
<dbReference type="NCBIfam" id="TIGR01079">
    <property type="entry name" value="rplX_bact"/>
    <property type="match status" value="1"/>
</dbReference>
<dbReference type="InterPro" id="IPR041988">
    <property type="entry name" value="Ribosomal_uL24_KOW"/>
</dbReference>
<name>A0A0K2RWE9_9STRA</name>
<comment type="subunit">
    <text evidence="7">Part of the 50S ribosomal subunit.</text>
</comment>
<gene>
    <name evidence="7 9" type="primary">rpl24</name>
</gene>
<evidence type="ECO:0000256" key="1">
    <source>
        <dbReference type="ARBA" id="ARBA00004229"/>
    </source>
</evidence>
<keyword evidence="4 9" id="KW-0934">Plastid</keyword>
<comment type="similarity">
    <text evidence="2 7">Belongs to the universal ribosomal protein uL24 family.</text>
</comment>
<dbReference type="InterPro" id="IPR057264">
    <property type="entry name" value="Ribosomal_uL24_C"/>
</dbReference>
<dbReference type="PANTHER" id="PTHR12903">
    <property type="entry name" value="MITOCHONDRIAL RIBOSOMAL PROTEIN L24"/>
    <property type="match status" value="1"/>
</dbReference>
<dbReference type="EMBL" id="AP014625">
    <property type="protein sequence ID" value="BAS19115.1"/>
    <property type="molecule type" value="Genomic_DNA"/>
</dbReference>
<proteinExistence type="inferred from homology"/>
<reference evidence="9" key="1">
    <citation type="journal article" date="2016" name="Curr. Genet.">
        <title>Sequencing and analysis of the complete organellar genomes of Parmales, a closely related group to Bacillariophyta (diatoms).</title>
        <authorList>
            <person name="Tajima N."/>
            <person name="Saitoh K."/>
            <person name="Sato S."/>
            <person name="Maruyama F."/>
            <person name="Ichinomiya M."/>
            <person name="Yoshikawa S."/>
            <person name="Kurokawa K."/>
            <person name="Ohta H."/>
            <person name="Tabata S."/>
            <person name="Kuwata A."/>
            <person name="Sato N."/>
        </authorList>
    </citation>
    <scope>NUCLEOTIDE SEQUENCE</scope>
</reference>
<protein>
    <recommendedName>
        <fullName evidence="7">Large ribosomal subunit protein uL24c</fullName>
    </recommendedName>
</protein>
<keyword evidence="3 9" id="KW-0150">Chloroplast</keyword>
<evidence type="ECO:0000256" key="2">
    <source>
        <dbReference type="ARBA" id="ARBA00010618"/>
    </source>
</evidence>
<dbReference type="AlphaFoldDB" id="A0A0K2RWE9"/>
<dbReference type="GO" id="GO:0006412">
    <property type="term" value="P:translation"/>
    <property type="evidence" value="ECO:0007669"/>
    <property type="project" value="UniProtKB-UniRule"/>
</dbReference>
<keyword evidence="7" id="KW-0699">rRNA-binding</keyword>
<keyword evidence="7" id="KW-0694">RNA-binding</keyword>
<evidence type="ECO:0000256" key="4">
    <source>
        <dbReference type="ARBA" id="ARBA00022640"/>
    </source>
</evidence>
<dbReference type="InterPro" id="IPR003256">
    <property type="entry name" value="Ribosomal_uL24"/>
</dbReference>
<dbReference type="GeneID" id="25398244"/>
<evidence type="ECO:0000256" key="3">
    <source>
        <dbReference type="ARBA" id="ARBA00022528"/>
    </source>
</evidence>
<sequence length="76" mass="8601">MKNFPIKLGTKVQIISGFDKEKTGEVIKLFKNTGQILVKGINLKYKHVKPTKEGDVGEIKQIEAPIHHSNVKIYKN</sequence>
<dbReference type="RefSeq" id="YP_009163661.1">
    <property type="nucleotide sequence ID" value="NC_027746.1"/>
</dbReference>
<dbReference type="CDD" id="cd06089">
    <property type="entry name" value="KOW_RPL26"/>
    <property type="match status" value="1"/>
</dbReference>
<comment type="function">
    <text evidence="7">One of two assembly initiator proteins, it binds directly to the 5'-end of the 23S rRNA, where it nucleates assembly of the 50S subunit.</text>
</comment>
<comment type="subcellular location">
    <subcellularLocation>
        <location evidence="1 7">Plastid</location>
        <location evidence="1 7">Chloroplast</location>
    </subcellularLocation>
</comment>
<feature type="domain" description="Large ribosomal subunit protein uL24 C-terminal" evidence="8">
    <location>
        <begin position="41"/>
        <end position="75"/>
    </location>
</feature>
<dbReference type="GO" id="GO:0005840">
    <property type="term" value="C:ribosome"/>
    <property type="evidence" value="ECO:0007669"/>
    <property type="project" value="UniProtKB-KW"/>
</dbReference>
<dbReference type="InterPro" id="IPR008991">
    <property type="entry name" value="Translation_prot_SH3-like_sf"/>
</dbReference>
<evidence type="ECO:0000256" key="7">
    <source>
        <dbReference type="HAMAP-Rule" id="MF_01326"/>
    </source>
</evidence>
<dbReference type="Pfam" id="PF17136">
    <property type="entry name" value="ribosomal_L24"/>
    <property type="match status" value="1"/>
</dbReference>
<organism evidence="9">
    <name type="scientific">Triparma laevis</name>
    <dbReference type="NCBI Taxonomy" id="1534972"/>
    <lineage>
        <taxon>Eukaryota</taxon>
        <taxon>Sar</taxon>
        <taxon>Stramenopiles</taxon>
        <taxon>Ochrophyta</taxon>
        <taxon>Bolidophyceae</taxon>
        <taxon>Parmales</taxon>
        <taxon>Triparmaceae</taxon>
        <taxon>Triparma</taxon>
    </lineage>
</organism>
<dbReference type="SUPFAM" id="SSF50104">
    <property type="entry name" value="Translation proteins SH3-like domain"/>
    <property type="match status" value="1"/>
</dbReference>
<dbReference type="InterPro" id="IPR014722">
    <property type="entry name" value="Rib_uL2_dom2"/>
</dbReference>
<dbReference type="GO" id="GO:0019843">
    <property type="term" value="F:rRNA binding"/>
    <property type="evidence" value="ECO:0007669"/>
    <property type="project" value="UniProtKB-UniRule"/>
</dbReference>
<dbReference type="HAMAP" id="MF_01326_B">
    <property type="entry name" value="Ribosomal_uL24_B"/>
    <property type="match status" value="1"/>
</dbReference>
<keyword evidence="6 7" id="KW-0687">Ribonucleoprotein</keyword>
<dbReference type="GO" id="GO:1990904">
    <property type="term" value="C:ribonucleoprotein complex"/>
    <property type="evidence" value="ECO:0007669"/>
    <property type="project" value="UniProtKB-KW"/>
</dbReference>